<evidence type="ECO:0000313" key="2">
    <source>
        <dbReference type="Proteomes" id="UP000306912"/>
    </source>
</evidence>
<accession>A0A5R8QF38</accession>
<name>A0A5R8QF38_9FIRM</name>
<comment type="caution">
    <text evidence="1">The sequence shown here is derived from an EMBL/GenBank/DDBJ whole genome shotgun (WGS) entry which is preliminary data.</text>
</comment>
<organism evidence="1 2">
    <name type="scientific">Culicoidibacter larvae</name>
    <dbReference type="NCBI Taxonomy" id="2579976"/>
    <lineage>
        <taxon>Bacteria</taxon>
        <taxon>Bacillati</taxon>
        <taxon>Bacillota</taxon>
        <taxon>Culicoidibacteria</taxon>
        <taxon>Culicoidibacterales</taxon>
        <taxon>Culicoidibacteraceae</taxon>
        <taxon>Culicoidibacter</taxon>
    </lineage>
</organism>
<evidence type="ECO:0000313" key="1">
    <source>
        <dbReference type="EMBL" id="TLG76651.1"/>
    </source>
</evidence>
<evidence type="ECO:0008006" key="3">
    <source>
        <dbReference type="Google" id="ProtNLM"/>
    </source>
</evidence>
<sequence>MNSVFPKYRSIDERLDILISDGLQIDDRASAKAALERVDYFRMMRFAPMFEDENRHFFPGTTFADLENIYEFDRYIRHIIMQCIDPIEVALRAQLSDLVGTRYGSDGYRHREHFQSAQEFKEFYRKLEKKFTMRNVYEVIDDVHVSNIYELPVWVAFELCTLQMLELFYTNLKKHDQKEIARIYGFSYRDLPSWLHYLVVIRNTAAHQGRFVDRHFNDPATLDRFDERQFPDFVGNDLFAAFYVCTKFLSTVDVDLIFMIINDLKEELHDSNIELKKIGFPESWYEQLLSILHIGVEQ</sequence>
<dbReference type="InParanoid" id="A0A5R8QF38"/>
<reference evidence="1 2" key="1">
    <citation type="submission" date="2019-05" db="EMBL/GenBank/DDBJ databases">
        <title>Culicoidintestinum kansasii gen. nov., sp. nov. from the gastrointestinal tract of the biting midge, Culicoides sonorensis.</title>
        <authorList>
            <person name="Neupane S."/>
            <person name="Ghosh A."/>
            <person name="Gunther S."/>
            <person name="Martin K."/>
            <person name="Zurek L."/>
        </authorList>
    </citation>
    <scope>NUCLEOTIDE SEQUENCE [LARGE SCALE GENOMIC DNA]</scope>
    <source>
        <strain evidence="1 2">CS-1</strain>
    </source>
</reference>
<protein>
    <recommendedName>
        <fullName evidence="3">Abi family protein</fullName>
    </recommendedName>
</protein>
<dbReference type="RefSeq" id="WP_138190288.1">
    <property type="nucleotide sequence ID" value="NZ_VBWP01000002.1"/>
</dbReference>
<dbReference type="InterPro" id="IPR011664">
    <property type="entry name" value="Abi_system_AbiD/AbiF-like"/>
</dbReference>
<dbReference type="AlphaFoldDB" id="A0A5R8QF38"/>
<dbReference type="Proteomes" id="UP000306912">
    <property type="component" value="Unassembled WGS sequence"/>
</dbReference>
<dbReference type="OrthoDB" id="5363652at2"/>
<dbReference type="EMBL" id="VBWP01000002">
    <property type="protein sequence ID" value="TLG76651.1"/>
    <property type="molecule type" value="Genomic_DNA"/>
</dbReference>
<proteinExistence type="predicted"/>
<keyword evidence="2" id="KW-1185">Reference proteome</keyword>
<gene>
    <name evidence="1" type="ORF">FEZ08_03285</name>
</gene>
<dbReference type="Pfam" id="PF07751">
    <property type="entry name" value="Abi_2"/>
    <property type="match status" value="1"/>
</dbReference>